<gene>
    <name evidence="1" type="ORF">OXX778_LOCUS17648</name>
</gene>
<comment type="caution">
    <text evidence="1">The sequence shown here is derived from an EMBL/GenBank/DDBJ whole genome shotgun (WGS) entry which is preliminary data.</text>
</comment>
<organism evidence="1 2">
    <name type="scientific">Brachionus calyciflorus</name>
    <dbReference type="NCBI Taxonomy" id="104777"/>
    <lineage>
        <taxon>Eukaryota</taxon>
        <taxon>Metazoa</taxon>
        <taxon>Spiralia</taxon>
        <taxon>Gnathifera</taxon>
        <taxon>Rotifera</taxon>
        <taxon>Eurotatoria</taxon>
        <taxon>Monogononta</taxon>
        <taxon>Pseudotrocha</taxon>
        <taxon>Ploima</taxon>
        <taxon>Brachionidae</taxon>
        <taxon>Brachionus</taxon>
    </lineage>
</organism>
<proteinExistence type="predicted"/>
<dbReference type="EMBL" id="CAJNOC010004577">
    <property type="protein sequence ID" value="CAF1026573.1"/>
    <property type="molecule type" value="Genomic_DNA"/>
</dbReference>
<accession>A0A814IQ86</accession>
<protein>
    <submittedName>
        <fullName evidence="1">Uncharacterized protein</fullName>
    </submittedName>
</protein>
<keyword evidence="2" id="KW-1185">Reference proteome</keyword>
<name>A0A814IQ86_9BILA</name>
<evidence type="ECO:0000313" key="2">
    <source>
        <dbReference type="Proteomes" id="UP000663879"/>
    </source>
</evidence>
<dbReference type="Proteomes" id="UP000663879">
    <property type="component" value="Unassembled WGS sequence"/>
</dbReference>
<dbReference type="AlphaFoldDB" id="A0A814IQ86"/>
<evidence type="ECO:0000313" key="1">
    <source>
        <dbReference type="EMBL" id="CAF1026573.1"/>
    </source>
</evidence>
<sequence length="164" mass="19422">MSKSVQVKRKPLVPIHQDYESESLSTIIRPTKSSRCDAFGLKSSDEEEDISFLVEFVDKANDYDIVLEKNVTLYPNDKSLGYVKHYSKRFEVKIIKRGSYDFVYRKAERYRYNLSIKTSDDNETERQQECIPFLEIFSLFFIFQFSFKLSKLMKILLKKTLQNP</sequence>
<reference evidence="1" key="1">
    <citation type="submission" date="2021-02" db="EMBL/GenBank/DDBJ databases">
        <authorList>
            <person name="Nowell W R."/>
        </authorList>
    </citation>
    <scope>NUCLEOTIDE SEQUENCE</scope>
    <source>
        <strain evidence="1">Ploen Becks lab</strain>
    </source>
</reference>